<protein>
    <recommendedName>
        <fullName evidence="4">DUF3592 domain-containing protein</fullName>
    </recommendedName>
</protein>
<reference evidence="2" key="2">
    <citation type="submission" date="2023-04" db="EMBL/GenBank/DDBJ databases">
        <title>'Rhodoalgimonas zhirmunskyi' gen. nov., isolated from a red alga.</title>
        <authorList>
            <person name="Nedashkovskaya O.I."/>
            <person name="Otstavnykh N.Y."/>
            <person name="Bystritskaya E.P."/>
            <person name="Balabanova L.A."/>
            <person name="Isaeva M.P."/>
        </authorList>
    </citation>
    <scope>NUCLEOTIDE SEQUENCE</scope>
    <source>
        <strain evidence="2">10Alg 79</strain>
    </source>
</reference>
<dbReference type="EMBL" id="JANFFA010000001">
    <property type="protein sequence ID" value="MDQ2092645.1"/>
    <property type="molecule type" value="Genomic_DNA"/>
</dbReference>
<keyword evidence="1" id="KW-0472">Membrane</keyword>
<accession>A0AAJ1U3P2</accession>
<dbReference type="Proteomes" id="UP001227162">
    <property type="component" value="Unassembled WGS sequence"/>
</dbReference>
<evidence type="ECO:0000313" key="2">
    <source>
        <dbReference type="EMBL" id="MDQ2092645.1"/>
    </source>
</evidence>
<dbReference type="AlphaFoldDB" id="A0AAJ1U3P2"/>
<keyword evidence="1" id="KW-1133">Transmembrane helix</keyword>
<gene>
    <name evidence="2" type="ORF">NOI20_00800</name>
</gene>
<proteinExistence type="predicted"/>
<keyword evidence="3" id="KW-1185">Reference proteome</keyword>
<sequence length="162" mass="18134">MFLFSRPFLFGEKDGVRVVSWRVWLFLWLLPGLLALGALAMLAETGWRYAQTVPGEGEVVHVYAWEGETLFDRGRMIYAPVFLYNDGTGRAVRASTYMAAPDWNFPLGSRHAIRFDPRGQLDAMLPGASNFAVPGIIAALALLFALPALLLHVRVRRWQRGG</sequence>
<organism evidence="2 3">
    <name type="scientific">Rhodalgimonas zhirmunskyi</name>
    <dbReference type="NCBI Taxonomy" id="2964767"/>
    <lineage>
        <taxon>Bacteria</taxon>
        <taxon>Pseudomonadati</taxon>
        <taxon>Pseudomonadota</taxon>
        <taxon>Alphaproteobacteria</taxon>
        <taxon>Rhodobacterales</taxon>
        <taxon>Roseobacteraceae</taxon>
        <taxon>Rhodalgimonas</taxon>
    </lineage>
</organism>
<name>A0AAJ1U3P2_9RHOB</name>
<evidence type="ECO:0000256" key="1">
    <source>
        <dbReference type="SAM" id="Phobius"/>
    </source>
</evidence>
<feature type="transmembrane region" description="Helical" evidence="1">
    <location>
        <begin position="21"/>
        <end position="43"/>
    </location>
</feature>
<dbReference type="RefSeq" id="WP_317624269.1">
    <property type="nucleotide sequence ID" value="NZ_JANFFA010000001.1"/>
</dbReference>
<comment type="caution">
    <text evidence="2">The sequence shown here is derived from an EMBL/GenBank/DDBJ whole genome shotgun (WGS) entry which is preliminary data.</text>
</comment>
<evidence type="ECO:0008006" key="4">
    <source>
        <dbReference type="Google" id="ProtNLM"/>
    </source>
</evidence>
<feature type="transmembrane region" description="Helical" evidence="1">
    <location>
        <begin position="131"/>
        <end position="151"/>
    </location>
</feature>
<keyword evidence="1" id="KW-0812">Transmembrane</keyword>
<reference evidence="2" key="1">
    <citation type="submission" date="2022-07" db="EMBL/GenBank/DDBJ databases">
        <authorList>
            <person name="Otstavnykh N."/>
            <person name="Isaeva M."/>
            <person name="Bystritskaya E."/>
        </authorList>
    </citation>
    <scope>NUCLEOTIDE SEQUENCE</scope>
    <source>
        <strain evidence="2">10Alg 79</strain>
    </source>
</reference>
<evidence type="ECO:0000313" key="3">
    <source>
        <dbReference type="Proteomes" id="UP001227162"/>
    </source>
</evidence>